<organism evidence="1 2">
    <name type="scientific">Melastoma candidum</name>
    <dbReference type="NCBI Taxonomy" id="119954"/>
    <lineage>
        <taxon>Eukaryota</taxon>
        <taxon>Viridiplantae</taxon>
        <taxon>Streptophyta</taxon>
        <taxon>Embryophyta</taxon>
        <taxon>Tracheophyta</taxon>
        <taxon>Spermatophyta</taxon>
        <taxon>Magnoliopsida</taxon>
        <taxon>eudicotyledons</taxon>
        <taxon>Gunneridae</taxon>
        <taxon>Pentapetalae</taxon>
        <taxon>rosids</taxon>
        <taxon>malvids</taxon>
        <taxon>Myrtales</taxon>
        <taxon>Melastomataceae</taxon>
        <taxon>Melastomatoideae</taxon>
        <taxon>Melastomateae</taxon>
        <taxon>Melastoma</taxon>
    </lineage>
</organism>
<evidence type="ECO:0000313" key="1">
    <source>
        <dbReference type="EMBL" id="KAI4331149.1"/>
    </source>
</evidence>
<keyword evidence="2" id="KW-1185">Reference proteome</keyword>
<reference evidence="2" key="1">
    <citation type="journal article" date="2023" name="Front. Plant Sci.">
        <title>Chromosomal-level genome assembly of Melastoma candidum provides insights into trichome evolution.</title>
        <authorList>
            <person name="Zhong Y."/>
            <person name="Wu W."/>
            <person name="Sun C."/>
            <person name="Zou P."/>
            <person name="Liu Y."/>
            <person name="Dai S."/>
            <person name="Zhou R."/>
        </authorList>
    </citation>
    <scope>NUCLEOTIDE SEQUENCE [LARGE SCALE GENOMIC DNA]</scope>
</reference>
<protein>
    <submittedName>
        <fullName evidence="1">Uncharacterized protein</fullName>
    </submittedName>
</protein>
<evidence type="ECO:0000313" key="2">
    <source>
        <dbReference type="Proteomes" id="UP001057402"/>
    </source>
</evidence>
<name>A0ACB9N604_9MYRT</name>
<gene>
    <name evidence="1" type="ORF">MLD38_029364</name>
</gene>
<proteinExistence type="predicted"/>
<sequence>MGSRFPSHQLSNGLYVSGCPEQPKERTPTMSSAAMPYTGGDINMSGELGKMFEMSSDGSKSRKSGPVPGSPLKTGSFGGAASHSGPIQHPSGRSGYSSSGHLASAGSSSMKKNLSGPLNKHGEPLKKFSGPQSGGNTRQNSGSIPPVLPTTGLITSGPLNSSGGSRKVSGPLEPSGSMKSQGSSSAHPQAVTTLRQENDSSFLSGWRRKAVTGYIARHPDNDLRTAKNGQYVKVSGVITCGSVPLQSSFNKVSRCVYTSTVLYEYSSRFTWVVRLAERHVVDFYISDFQSGLRALVKTGYGASVTAYVNDSAVINVNSSRKGLSAEFIRWLGEKNLSMDDHAVRLKEGYIKEGSTVSVMGVVRRNNNTLMIVPPARPVSTGCLWTQCVLPSSHDGIVLHCEDTADTDVITV</sequence>
<accession>A0ACB9N604</accession>
<dbReference type="Proteomes" id="UP001057402">
    <property type="component" value="Chromosome 8"/>
</dbReference>
<dbReference type="EMBL" id="CM042887">
    <property type="protein sequence ID" value="KAI4331149.1"/>
    <property type="molecule type" value="Genomic_DNA"/>
</dbReference>
<comment type="caution">
    <text evidence="1">The sequence shown here is derived from an EMBL/GenBank/DDBJ whole genome shotgun (WGS) entry which is preliminary data.</text>
</comment>